<comment type="similarity">
    <text evidence="2">Belongs to the AP-2 family.</text>
</comment>
<keyword evidence="7" id="KW-0539">Nucleus</keyword>
<keyword evidence="6" id="KW-0804">Transcription</keyword>
<evidence type="ECO:0000256" key="2">
    <source>
        <dbReference type="ARBA" id="ARBA00007770"/>
    </source>
</evidence>
<dbReference type="AlphaFoldDB" id="A0A8C5Z4U8"/>
<proteinExistence type="inferred from homology"/>
<dbReference type="PANTHER" id="PTHR10812:SF13">
    <property type="entry name" value="TRANSCRIPTION FACTOR AP-2-EPSILON"/>
    <property type="match status" value="1"/>
</dbReference>
<name>A0A8C5Z4U8_MARMA</name>
<dbReference type="GeneTree" id="ENSGT00950000182848"/>
<evidence type="ECO:0000256" key="3">
    <source>
        <dbReference type="ARBA" id="ARBA00023015"/>
    </source>
</evidence>
<dbReference type="Ensembl" id="ENSMMMT00000010094.1">
    <property type="protein sequence ID" value="ENSMMMP00000008850.1"/>
    <property type="gene ID" value="ENSMMMG00000007915.1"/>
</dbReference>
<dbReference type="InterPro" id="IPR004979">
    <property type="entry name" value="TF_AP2"/>
</dbReference>
<evidence type="ECO:0000256" key="1">
    <source>
        <dbReference type="ARBA" id="ARBA00004123"/>
    </source>
</evidence>
<dbReference type="GO" id="GO:0005634">
    <property type="term" value="C:nucleus"/>
    <property type="evidence" value="ECO:0007669"/>
    <property type="project" value="UniProtKB-SubCell"/>
</dbReference>
<feature type="domain" description="Transcription factor AP-2 C-terminal" evidence="8">
    <location>
        <begin position="222"/>
        <end position="376"/>
    </location>
</feature>
<evidence type="ECO:0000256" key="7">
    <source>
        <dbReference type="ARBA" id="ARBA00023242"/>
    </source>
</evidence>
<accession>A0A8C5Z4U8</accession>
<reference evidence="9" key="2">
    <citation type="submission" date="2025-09" db="UniProtKB">
        <authorList>
            <consortium name="Ensembl"/>
        </authorList>
    </citation>
    <scope>IDENTIFICATION</scope>
</reference>
<dbReference type="GO" id="GO:0042127">
    <property type="term" value="P:regulation of cell population proliferation"/>
    <property type="evidence" value="ECO:0007669"/>
    <property type="project" value="TreeGrafter"/>
</dbReference>
<dbReference type="GO" id="GO:0000978">
    <property type="term" value="F:RNA polymerase II cis-regulatory region sequence-specific DNA binding"/>
    <property type="evidence" value="ECO:0007669"/>
    <property type="project" value="Ensembl"/>
</dbReference>
<dbReference type="PRINTS" id="PR01748">
    <property type="entry name" value="AP2TNSCPFCT"/>
</dbReference>
<dbReference type="InterPro" id="IPR013854">
    <property type="entry name" value="TF_AP2_C"/>
</dbReference>
<sequence>MLVHTYSAMERPDGLGAAAGGARLSSLSQAAYGPAPPLCHTPAAAAAADFQPPYFPPPYPQPPLPYGQAPDAAAAFPHLAGDPYGGLTPLAQPQPPQAAWAAPRTAARAHDEPPGLLAPPARALSLDPRREYAAAVPRLLHSLADGAHGLAEAPLGLPGLAAPPGLEDLQAMDEPGMNLLDQSVIKKGKEWRVTARAEPGEIVQAQGPTGFSLVFIVVCLSLSLCISRAKSKNGGRCLRERLEKIGLNLPAGRRKAANVTLLTSLVEGEAVHLARDFGYVCETEFPAKAAAEYLCRQHADPGELHSRKSMLLAAKQICKEFADLMAQDRSPLGNSRPALILEPGVQSCLTHFSLITHGFGGPAICAALTAFQNYLLESLKGLDKMFLTSVGSGHGETKASEKDAKHRK</sequence>
<dbReference type="PANTHER" id="PTHR10812">
    <property type="entry name" value="TRANSCRIPTION FACTOR AP-2"/>
    <property type="match status" value="1"/>
</dbReference>
<gene>
    <name evidence="9" type="primary">TFAP2E</name>
</gene>
<dbReference type="Proteomes" id="UP000694407">
    <property type="component" value="Unplaced"/>
</dbReference>
<organism evidence="9 10">
    <name type="scientific">Marmota marmota marmota</name>
    <name type="common">Alpine marmot</name>
    <dbReference type="NCBI Taxonomy" id="9994"/>
    <lineage>
        <taxon>Eukaryota</taxon>
        <taxon>Metazoa</taxon>
        <taxon>Chordata</taxon>
        <taxon>Craniata</taxon>
        <taxon>Vertebrata</taxon>
        <taxon>Euteleostomi</taxon>
        <taxon>Mammalia</taxon>
        <taxon>Eutheria</taxon>
        <taxon>Euarchontoglires</taxon>
        <taxon>Glires</taxon>
        <taxon>Rodentia</taxon>
        <taxon>Sciuromorpha</taxon>
        <taxon>Sciuridae</taxon>
        <taxon>Xerinae</taxon>
        <taxon>Marmotini</taxon>
        <taxon>Marmota</taxon>
    </lineage>
</organism>
<evidence type="ECO:0000256" key="5">
    <source>
        <dbReference type="ARBA" id="ARBA00023159"/>
    </source>
</evidence>
<evidence type="ECO:0000313" key="9">
    <source>
        <dbReference type="Ensembl" id="ENSMMMP00000008850.1"/>
    </source>
</evidence>
<reference evidence="9" key="1">
    <citation type="submission" date="2025-08" db="UniProtKB">
        <authorList>
            <consortium name="Ensembl"/>
        </authorList>
    </citation>
    <scope>IDENTIFICATION</scope>
</reference>
<evidence type="ECO:0000256" key="4">
    <source>
        <dbReference type="ARBA" id="ARBA00023125"/>
    </source>
</evidence>
<protein>
    <submittedName>
        <fullName evidence="9">Transcription factor AP-2 epsilon</fullName>
    </submittedName>
</protein>
<evidence type="ECO:0000256" key="6">
    <source>
        <dbReference type="ARBA" id="ARBA00023163"/>
    </source>
</evidence>
<dbReference type="GO" id="GO:0042802">
    <property type="term" value="F:identical protein binding"/>
    <property type="evidence" value="ECO:0007669"/>
    <property type="project" value="Ensembl"/>
</dbReference>
<keyword evidence="3" id="KW-0805">Transcription regulation</keyword>
<keyword evidence="5" id="KW-0010">Activator</keyword>
<dbReference type="GO" id="GO:0001228">
    <property type="term" value="F:DNA-binding transcription activator activity, RNA polymerase II-specific"/>
    <property type="evidence" value="ECO:0007669"/>
    <property type="project" value="Ensembl"/>
</dbReference>
<keyword evidence="4" id="KW-0238">DNA-binding</keyword>
<keyword evidence="10" id="KW-1185">Reference proteome</keyword>
<evidence type="ECO:0000259" key="8">
    <source>
        <dbReference type="Pfam" id="PF03299"/>
    </source>
</evidence>
<comment type="subcellular location">
    <subcellularLocation>
        <location evidence="1">Nucleus</location>
    </subcellularLocation>
</comment>
<evidence type="ECO:0000313" key="10">
    <source>
        <dbReference type="Proteomes" id="UP000694407"/>
    </source>
</evidence>
<dbReference type="Pfam" id="PF03299">
    <property type="entry name" value="TF_AP-2"/>
    <property type="match status" value="1"/>
</dbReference>